<dbReference type="PROSITE" id="PS01228">
    <property type="entry name" value="COF_1"/>
    <property type="match status" value="1"/>
</dbReference>
<dbReference type="RefSeq" id="WP_169276958.1">
    <property type="nucleotide sequence ID" value="NZ_JABBCP010000001.1"/>
</dbReference>
<dbReference type="Proteomes" id="UP000546970">
    <property type="component" value="Unassembled WGS sequence"/>
</dbReference>
<evidence type="ECO:0000313" key="1">
    <source>
        <dbReference type="EMBL" id="NMF55299.1"/>
    </source>
</evidence>
<dbReference type="NCBIfam" id="TIGR01484">
    <property type="entry name" value="HAD-SF-IIB"/>
    <property type="match status" value="1"/>
</dbReference>
<sequence length="254" mass="27955">MIKAAFFDVDGTLLNSSHKMLESTKQALAQLQANGIRTVLATGRGSFELPPCIKGRFDSYICFNGQLCFDNEGDYRDCPIDPQDVDGIIDAVEAGVFDVYALTRTESFLSRANVRTEDFATKLGLSTKANNISRLKGTAVYQFCAIVDTPEEHLVREAATHVRTTRWTPLFCDVIPEEGGKGTGIVATFERYSIAPEEAIAFGDGENDLTMFDECGCSVAMGNAWDLVRERADYVTDDMDSDGIWNACKHFGLI</sequence>
<dbReference type="InterPro" id="IPR000150">
    <property type="entry name" value="Cof"/>
</dbReference>
<name>A0A7X9UB80_9ACTN</name>
<dbReference type="Pfam" id="PF08282">
    <property type="entry name" value="Hydrolase_3"/>
    <property type="match status" value="1"/>
</dbReference>
<keyword evidence="2" id="KW-1185">Reference proteome</keyword>
<dbReference type="GO" id="GO:0016791">
    <property type="term" value="F:phosphatase activity"/>
    <property type="evidence" value="ECO:0007669"/>
    <property type="project" value="TreeGrafter"/>
</dbReference>
<dbReference type="NCBIfam" id="TIGR00099">
    <property type="entry name" value="Cof-subfamily"/>
    <property type="match status" value="1"/>
</dbReference>
<proteinExistence type="predicted"/>
<comment type="caution">
    <text evidence="1">The sequence shown here is derived from an EMBL/GenBank/DDBJ whole genome shotgun (WGS) entry which is preliminary data.</text>
</comment>
<keyword evidence="1" id="KW-0378">Hydrolase</keyword>
<organism evidence="1 2">
    <name type="scientific">Collinsella acetigenes</name>
    <dbReference type="NCBI Taxonomy" id="2713419"/>
    <lineage>
        <taxon>Bacteria</taxon>
        <taxon>Bacillati</taxon>
        <taxon>Actinomycetota</taxon>
        <taxon>Coriobacteriia</taxon>
        <taxon>Coriobacteriales</taxon>
        <taxon>Coriobacteriaceae</taxon>
        <taxon>Collinsella</taxon>
    </lineage>
</organism>
<dbReference type="PANTHER" id="PTHR10000:SF25">
    <property type="entry name" value="PHOSPHATASE YKRA-RELATED"/>
    <property type="match status" value="1"/>
</dbReference>
<accession>A0A7X9UB80</accession>
<protein>
    <submittedName>
        <fullName evidence="1">Cof-type HAD-IIB family hydrolase</fullName>
    </submittedName>
</protein>
<dbReference type="AlphaFoldDB" id="A0A7X9UB80"/>
<dbReference type="PANTHER" id="PTHR10000">
    <property type="entry name" value="PHOSPHOSERINE PHOSPHATASE"/>
    <property type="match status" value="1"/>
</dbReference>
<dbReference type="SFLD" id="SFLDS00003">
    <property type="entry name" value="Haloacid_Dehalogenase"/>
    <property type="match status" value="1"/>
</dbReference>
<dbReference type="SUPFAM" id="SSF56784">
    <property type="entry name" value="HAD-like"/>
    <property type="match status" value="1"/>
</dbReference>
<dbReference type="GO" id="GO:0005829">
    <property type="term" value="C:cytosol"/>
    <property type="evidence" value="ECO:0007669"/>
    <property type="project" value="TreeGrafter"/>
</dbReference>
<dbReference type="EMBL" id="JABBCP010000001">
    <property type="protein sequence ID" value="NMF55299.1"/>
    <property type="molecule type" value="Genomic_DNA"/>
</dbReference>
<reference evidence="1 2" key="1">
    <citation type="submission" date="2020-04" db="EMBL/GenBank/DDBJ databases">
        <title>Collinsella sp. KGMB02528 nov., an anaerobic actinobacterium isolated from human feces.</title>
        <authorList>
            <person name="Han K.-I."/>
            <person name="Eom M.K."/>
            <person name="Kim J.-S."/>
            <person name="Lee K.C."/>
            <person name="Suh M.K."/>
            <person name="Park S.-H."/>
            <person name="Lee J.H."/>
            <person name="Kang S.W."/>
            <person name="Park J.-E."/>
            <person name="Oh B.S."/>
            <person name="Yu S.Y."/>
            <person name="Choi S.-H."/>
            <person name="Lee D.H."/>
            <person name="Yoon H."/>
            <person name="Kim B.-Y."/>
            <person name="Lee J.H."/>
            <person name="Lee J.-S."/>
        </authorList>
    </citation>
    <scope>NUCLEOTIDE SEQUENCE [LARGE SCALE GENOMIC DNA]</scope>
    <source>
        <strain evidence="1 2">KGMB02528</strain>
    </source>
</reference>
<dbReference type="InterPro" id="IPR036412">
    <property type="entry name" value="HAD-like_sf"/>
</dbReference>
<dbReference type="Gene3D" id="3.30.1240.10">
    <property type="match status" value="1"/>
</dbReference>
<dbReference type="InterPro" id="IPR006379">
    <property type="entry name" value="HAD-SF_hydro_IIB"/>
</dbReference>
<evidence type="ECO:0000313" key="2">
    <source>
        <dbReference type="Proteomes" id="UP000546970"/>
    </source>
</evidence>
<dbReference type="Gene3D" id="3.40.50.1000">
    <property type="entry name" value="HAD superfamily/HAD-like"/>
    <property type="match status" value="1"/>
</dbReference>
<dbReference type="GO" id="GO:0000287">
    <property type="term" value="F:magnesium ion binding"/>
    <property type="evidence" value="ECO:0007669"/>
    <property type="project" value="TreeGrafter"/>
</dbReference>
<gene>
    <name evidence="1" type="ORF">HF320_02970</name>
</gene>
<dbReference type="InterPro" id="IPR023214">
    <property type="entry name" value="HAD_sf"/>
</dbReference>
<dbReference type="SFLD" id="SFLDG01140">
    <property type="entry name" value="C2.B:_Phosphomannomutase_and_P"/>
    <property type="match status" value="1"/>
</dbReference>